<dbReference type="PANTHER" id="PTHR47939">
    <property type="entry name" value="MEMBRANE-ASSOCIATED SALT-INDUCIBLE PROTEIN-LIKE"/>
    <property type="match status" value="1"/>
</dbReference>
<feature type="repeat" description="PPR" evidence="2">
    <location>
        <begin position="298"/>
        <end position="333"/>
    </location>
</feature>
<feature type="region of interest" description="Disordered" evidence="3">
    <location>
        <begin position="684"/>
        <end position="763"/>
    </location>
</feature>
<feature type="repeat" description="PPR" evidence="2">
    <location>
        <begin position="185"/>
        <end position="219"/>
    </location>
</feature>
<feature type="repeat" description="PPR" evidence="2">
    <location>
        <begin position="500"/>
        <end position="534"/>
    </location>
</feature>
<dbReference type="Pfam" id="PF13041">
    <property type="entry name" value="PPR_2"/>
    <property type="match status" value="1"/>
</dbReference>
<evidence type="ECO:0000313" key="6">
    <source>
        <dbReference type="Proteomes" id="UP000789572"/>
    </source>
</evidence>
<dbReference type="Pfam" id="PF01535">
    <property type="entry name" value="PPR"/>
    <property type="match status" value="2"/>
</dbReference>
<dbReference type="InterPro" id="IPR033443">
    <property type="entry name" value="PROP1-like_PPR_dom"/>
</dbReference>
<comment type="caution">
    <text evidence="5">The sequence shown here is derived from an EMBL/GenBank/DDBJ whole genome shotgun (WGS) entry which is preliminary data.</text>
</comment>
<dbReference type="PANTHER" id="PTHR47939:SF5">
    <property type="entry name" value="PENTACOTRIPEPTIDE-REPEAT REGION OF PRORP DOMAIN-CONTAINING PROTEIN"/>
    <property type="match status" value="1"/>
</dbReference>
<feature type="repeat" description="PPR" evidence="2">
    <location>
        <begin position="571"/>
        <end position="605"/>
    </location>
</feature>
<dbReference type="InterPro" id="IPR050667">
    <property type="entry name" value="PPR-containing_protein"/>
</dbReference>
<evidence type="ECO:0000256" key="1">
    <source>
        <dbReference type="ARBA" id="ARBA00022737"/>
    </source>
</evidence>
<accession>A0A9N8VN66</accession>
<dbReference type="EMBL" id="CAJVPJ010000022">
    <property type="protein sequence ID" value="CAG8458576.1"/>
    <property type="molecule type" value="Genomic_DNA"/>
</dbReference>
<dbReference type="InterPro" id="IPR011990">
    <property type="entry name" value="TPR-like_helical_dom_sf"/>
</dbReference>
<reference evidence="5" key="1">
    <citation type="submission" date="2021-06" db="EMBL/GenBank/DDBJ databases">
        <authorList>
            <person name="Kallberg Y."/>
            <person name="Tangrot J."/>
            <person name="Rosling A."/>
        </authorList>
    </citation>
    <scope>NUCLEOTIDE SEQUENCE</scope>
    <source>
        <strain evidence="5">IA702</strain>
    </source>
</reference>
<evidence type="ECO:0000259" key="4">
    <source>
        <dbReference type="Pfam" id="PF17177"/>
    </source>
</evidence>
<feature type="repeat" description="PPR" evidence="2">
    <location>
        <begin position="465"/>
        <end position="499"/>
    </location>
</feature>
<name>A0A9N8VN66_9GLOM</name>
<evidence type="ECO:0000256" key="3">
    <source>
        <dbReference type="SAM" id="MobiDB-lite"/>
    </source>
</evidence>
<feature type="repeat" description="PPR" evidence="2">
    <location>
        <begin position="334"/>
        <end position="368"/>
    </location>
</feature>
<feature type="repeat" description="PPR" evidence="2">
    <location>
        <begin position="221"/>
        <end position="255"/>
    </location>
</feature>
<dbReference type="PROSITE" id="PS51375">
    <property type="entry name" value="PPR"/>
    <property type="match status" value="8"/>
</dbReference>
<dbReference type="NCBIfam" id="TIGR00756">
    <property type="entry name" value="PPR"/>
    <property type="match status" value="6"/>
</dbReference>
<feature type="repeat" description="PPR" evidence="2">
    <location>
        <begin position="430"/>
        <end position="464"/>
    </location>
</feature>
<dbReference type="AlphaFoldDB" id="A0A9N8VN66"/>
<dbReference type="InterPro" id="IPR002885">
    <property type="entry name" value="PPR_rpt"/>
</dbReference>
<feature type="domain" description="PROP1-like PPR" evidence="4">
    <location>
        <begin position="234"/>
        <end position="368"/>
    </location>
</feature>
<dbReference type="SUPFAM" id="SSF48452">
    <property type="entry name" value="TPR-like"/>
    <property type="match status" value="1"/>
</dbReference>
<organism evidence="5 6">
    <name type="scientific">Paraglomus occultum</name>
    <dbReference type="NCBI Taxonomy" id="144539"/>
    <lineage>
        <taxon>Eukaryota</taxon>
        <taxon>Fungi</taxon>
        <taxon>Fungi incertae sedis</taxon>
        <taxon>Mucoromycota</taxon>
        <taxon>Glomeromycotina</taxon>
        <taxon>Glomeromycetes</taxon>
        <taxon>Paraglomerales</taxon>
        <taxon>Paraglomeraceae</taxon>
        <taxon>Paraglomus</taxon>
    </lineage>
</organism>
<keyword evidence="6" id="KW-1185">Reference proteome</keyword>
<evidence type="ECO:0000256" key="2">
    <source>
        <dbReference type="PROSITE-ProRule" id="PRU00708"/>
    </source>
</evidence>
<dbReference type="Pfam" id="PF17177">
    <property type="entry name" value="PPR_long"/>
    <property type="match status" value="1"/>
</dbReference>
<gene>
    <name evidence="5" type="ORF">POCULU_LOCUS434</name>
</gene>
<dbReference type="OrthoDB" id="407658at2759"/>
<proteinExistence type="predicted"/>
<dbReference type="Proteomes" id="UP000789572">
    <property type="component" value="Unassembled WGS sequence"/>
</dbReference>
<dbReference type="Gene3D" id="1.25.40.10">
    <property type="entry name" value="Tetratricopeptide repeat domain"/>
    <property type="match status" value="4"/>
</dbReference>
<dbReference type="Pfam" id="PF13812">
    <property type="entry name" value="PPR_3"/>
    <property type="match status" value="1"/>
</dbReference>
<evidence type="ECO:0000313" key="5">
    <source>
        <dbReference type="EMBL" id="CAG8458576.1"/>
    </source>
</evidence>
<feature type="compositionally biased region" description="Basic and acidic residues" evidence="3">
    <location>
        <begin position="684"/>
        <end position="740"/>
    </location>
</feature>
<protein>
    <submittedName>
        <fullName evidence="5">6497_t:CDS:1</fullName>
    </submittedName>
</protein>
<feature type="compositionally biased region" description="Basic and acidic residues" evidence="3">
    <location>
        <begin position="752"/>
        <end position="763"/>
    </location>
</feature>
<sequence length="763" mass="89271">MLTFIRNRRIISLISTRTTFNFIRPNRLEHNISHIIRKDISQWHSISTSRRVFSKDAVSSPNAETKNADQSLLSILTEALDRESSRDHDLPIHKEEITKSSIDAKADVLNLNKEEEEEKTFRINVIDRDINDIWKDYKDADPLQLQQMKERDFNRLLTAFKQNISIPGVSQMMHTIFNDRGGKVTTSAYNIMISMFAELKDLESAKQLFRKMKKSKTVPPDTVTYNTMMQAHSKLGSAMNAILLFDEMRERQIPRTLRSYTLVIDACGRTTNVYGGETRIERAKTFFELMKNEQLQPDEKIYNTLIKVCAHNTTSMDLAMEYFAEMKGAGLTPTIVTYNTLIKGFIERGDRVRALEMFEEMKIARIPPDAYIYEQLGRTGLNGMLELKLAKKELTIRDYNAFLNHALLESNYSEALKIYRDMVYSKVKPNAVTYSLLINVHVKLGDLEHAIRVLNSMQDEGVRPDAYTYSNIVNGLLSTRNLKVAFEVLENMIKSEVKPNAASFNAFITAAQEGDDYELAESMYERMKSLNVHPDRITFKLILWLAAQHKNDAVILRYLTEMRVKYAINENSEMYQQIITGFCKAGKLRDAFRWYKRMRERELKPSHFILSVLARNFHSAKLYKDALNLWYEMAACNYVPDEEDIDIFLNCCNILEEDSIADEIAKHMEKHNVSIEDKRDRLTASRYNDSRHNDRRYNNNRYSDRRYNDRPYNDRPYNDRRYPDRRYNDRHIPASKERQTNARSRYNPADSRISEEYNWKESD</sequence>
<keyword evidence="1" id="KW-0677">Repeat</keyword>